<dbReference type="PANTHER" id="PTHR24043">
    <property type="entry name" value="SCAVENGER RECEPTOR CLASS F"/>
    <property type="match status" value="1"/>
</dbReference>
<sequence>MDLGEMSIVQRVDISFKNYDGFEMRQRGRFAGFSIYISNNSGIDDGDLCYKSGSVLPFLNISVECFGFGRYVIYYNERFPGEVYPKGFEQSNVHTELCEVSVQGCAHSGAYGKDCDLCPRHCQNNICDIRNGTCFSCESGFLGPYCTRSIRVNCEAGRYGEMCERQCIGNCKNNICNRVTGRCDGKCAAGWNGSLCSEECVRSYGENCQHTCSHQCLELECDRVNGRCLSGCINGTYGERCDKTNRTQVETSENPIENVTEEVCKIQEDYSVVYIL</sequence>
<feature type="domain" description="EGF-like" evidence="2">
    <location>
        <begin position="114"/>
        <end position="147"/>
    </location>
</feature>
<dbReference type="Proteomes" id="UP000694844">
    <property type="component" value="Chromosome 10"/>
</dbReference>
<organism evidence="3 4">
    <name type="scientific">Crassostrea virginica</name>
    <name type="common">Eastern oyster</name>
    <dbReference type="NCBI Taxonomy" id="6565"/>
    <lineage>
        <taxon>Eukaryota</taxon>
        <taxon>Metazoa</taxon>
        <taxon>Spiralia</taxon>
        <taxon>Lophotrochozoa</taxon>
        <taxon>Mollusca</taxon>
        <taxon>Bivalvia</taxon>
        <taxon>Autobranchia</taxon>
        <taxon>Pteriomorphia</taxon>
        <taxon>Ostreida</taxon>
        <taxon>Ostreoidea</taxon>
        <taxon>Ostreidae</taxon>
        <taxon>Crassostrea</taxon>
    </lineage>
</organism>
<dbReference type="GO" id="GO:0005044">
    <property type="term" value="F:scavenger receptor activity"/>
    <property type="evidence" value="ECO:0007669"/>
    <property type="project" value="InterPro"/>
</dbReference>
<gene>
    <name evidence="4" type="primary">LOC111116546</name>
</gene>
<dbReference type="GeneID" id="111116546"/>
<keyword evidence="1" id="KW-0245">EGF-like domain</keyword>
<evidence type="ECO:0000313" key="4">
    <source>
        <dbReference type="RefSeq" id="XP_022311251.1"/>
    </source>
</evidence>
<reference evidence="4" key="1">
    <citation type="submission" date="2025-08" db="UniProtKB">
        <authorList>
            <consortium name="RefSeq"/>
        </authorList>
    </citation>
    <scope>IDENTIFICATION</scope>
    <source>
        <tissue evidence="4">Whole sample</tissue>
    </source>
</reference>
<evidence type="ECO:0000313" key="3">
    <source>
        <dbReference type="Proteomes" id="UP000694844"/>
    </source>
</evidence>
<dbReference type="SMART" id="SM00181">
    <property type="entry name" value="EGF"/>
    <property type="match status" value="3"/>
</dbReference>
<dbReference type="InterPro" id="IPR000742">
    <property type="entry name" value="EGF"/>
</dbReference>
<accession>A0A8B8C910</accession>
<proteinExistence type="predicted"/>
<dbReference type="Gene3D" id="2.170.300.10">
    <property type="entry name" value="Tie2 ligand-binding domain superfamily"/>
    <property type="match status" value="1"/>
</dbReference>
<dbReference type="KEGG" id="cvn:111116546"/>
<feature type="domain" description="EGF-like" evidence="2">
    <location>
        <begin position="207"/>
        <end position="242"/>
    </location>
</feature>
<name>A0A8B8C910_CRAVI</name>
<protein>
    <submittedName>
        <fullName evidence="4">Multiple epidermal growth factor-like domains protein 6</fullName>
    </submittedName>
</protein>
<feature type="domain" description="EGF-like" evidence="2">
    <location>
        <begin position="162"/>
        <end position="197"/>
    </location>
</feature>
<dbReference type="RefSeq" id="XP_022311251.1">
    <property type="nucleotide sequence ID" value="XM_022455543.1"/>
</dbReference>
<evidence type="ECO:0000256" key="1">
    <source>
        <dbReference type="ARBA" id="ARBA00022536"/>
    </source>
</evidence>
<dbReference type="InterPro" id="IPR042635">
    <property type="entry name" value="MEGF10/SREC1/2-like"/>
</dbReference>
<keyword evidence="3" id="KW-1185">Reference proteome</keyword>
<evidence type="ECO:0000259" key="2">
    <source>
        <dbReference type="SMART" id="SM00181"/>
    </source>
</evidence>
<dbReference type="AlphaFoldDB" id="A0A8B8C910"/>
<dbReference type="OrthoDB" id="18487at2759"/>